<dbReference type="EMBL" id="CACRXK020007595">
    <property type="protein sequence ID" value="CAB4012673.1"/>
    <property type="molecule type" value="Genomic_DNA"/>
</dbReference>
<reference evidence="2" key="1">
    <citation type="submission" date="2020-04" db="EMBL/GenBank/DDBJ databases">
        <authorList>
            <person name="Alioto T."/>
            <person name="Alioto T."/>
            <person name="Gomez Garrido J."/>
        </authorList>
    </citation>
    <scope>NUCLEOTIDE SEQUENCE</scope>
    <source>
        <strain evidence="2">A484AB</strain>
    </source>
</reference>
<dbReference type="AlphaFoldDB" id="A0A7D9IM25"/>
<protein>
    <submittedName>
        <fullName evidence="2">FAM32A-like</fullName>
    </submittedName>
</protein>
<dbReference type="InterPro" id="IPR013865">
    <property type="entry name" value="FAM32A"/>
</dbReference>
<dbReference type="GO" id="GO:0005730">
    <property type="term" value="C:nucleolus"/>
    <property type="evidence" value="ECO:0007669"/>
    <property type="project" value="TreeGrafter"/>
</dbReference>
<keyword evidence="3" id="KW-1185">Reference proteome</keyword>
<evidence type="ECO:0000256" key="1">
    <source>
        <dbReference type="ARBA" id="ARBA00008948"/>
    </source>
</evidence>
<comment type="similarity">
    <text evidence="1">Belongs to the FAM32 family.</text>
</comment>
<proteinExistence type="inferred from homology"/>
<organism evidence="2 3">
    <name type="scientific">Paramuricea clavata</name>
    <name type="common">Red gorgonian</name>
    <name type="synonym">Violescent sea-whip</name>
    <dbReference type="NCBI Taxonomy" id="317549"/>
    <lineage>
        <taxon>Eukaryota</taxon>
        <taxon>Metazoa</taxon>
        <taxon>Cnidaria</taxon>
        <taxon>Anthozoa</taxon>
        <taxon>Octocorallia</taxon>
        <taxon>Malacalcyonacea</taxon>
        <taxon>Plexauridae</taxon>
        <taxon>Paramuricea</taxon>
    </lineage>
</organism>
<evidence type="ECO:0000313" key="2">
    <source>
        <dbReference type="EMBL" id="CAB4012673.1"/>
    </source>
</evidence>
<dbReference type="PANTHER" id="PTHR13282">
    <property type="entry name" value="PROTEIN FAM32A"/>
    <property type="match status" value="1"/>
</dbReference>
<accession>A0A7D9IM25</accession>
<name>A0A7D9IM25_PARCT</name>
<sequence>MSDAYEIVGGSLKLKGVKDGGVKKKKKKSKKKKEEAWKIEVPRQVEEESEMTSKPKDKRTSAQIAFDRIQEKRATDRILTKASQSHKERVAEFNERLDKLTEHYDIPKVSWTK</sequence>
<gene>
    <name evidence="2" type="ORF">PACLA_8A027844</name>
</gene>
<evidence type="ECO:0000313" key="3">
    <source>
        <dbReference type="Proteomes" id="UP001152795"/>
    </source>
</evidence>
<dbReference type="PANTHER" id="PTHR13282:SF6">
    <property type="entry name" value="PROTEIN FAM32A"/>
    <property type="match status" value="1"/>
</dbReference>
<dbReference type="Proteomes" id="UP001152795">
    <property type="component" value="Unassembled WGS sequence"/>
</dbReference>
<dbReference type="OrthoDB" id="205403at2759"/>
<comment type="caution">
    <text evidence="2">The sequence shown here is derived from an EMBL/GenBank/DDBJ whole genome shotgun (WGS) entry which is preliminary data.</text>
</comment>
<dbReference type="Pfam" id="PF08555">
    <property type="entry name" value="FAM32A"/>
    <property type="match status" value="1"/>
</dbReference>